<keyword evidence="4" id="KW-1185">Reference proteome</keyword>
<dbReference type="Pfam" id="PF24748">
    <property type="entry name" value="Galaxin_repeat"/>
    <property type="match status" value="1"/>
</dbReference>
<feature type="domain" description="Galaxin-like repeats" evidence="2">
    <location>
        <begin position="56"/>
        <end position="175"/>
    </location>
</feature>
<gene>
    <name evidence="3" type="ORF">DdX_06453</name>
</gene>
<feature type="compositionally biased region" description="Acidic residues" evidence="1">
    <location>
        <begin position="270"/>
        <end position="289"/>
    </location>
</feature>
<dbReference type="InterPro" id="IPR056601">
    <property type="entry name" value="Galaxin_dom"/>
</dbReference>
<dbReference type="AlphaFoldDB" id="A0AAD4R2I1"/>
<proteinExistence type="predicted"/>
<reference evidence="3" key="1">
    <citation type="submission" date="2022-01" db="EMBL/GenBank/DDBJ databases">
        <title>Genome Sequence Resource for Two Populations of Ditylenchus destructor, the Migratory Endoparasitic Phytonematode.</title>
        <authorList>
            <person name="Zhang H."/>
            <person name="Lin R."/>
            <person name="Xie B."/>
        </authorList>
    </citation>
    <scope>NUCLEOTIDE SEQUENCE</scope>
    <source>
        <strain evidence="3">BazhouSP</strain>
    </source>
</reference>
<feature type="compositionally biased region" description="Basic and acidic residues" evidence="1">
    <location>
        <begin position="312"/>
        <end position="349"/>
    </location>
</feature>
<name>A0AAD4R2I1_9BILA</name>
<organism evidence="3 4">
    <name type="scientific">Ditylenchus destructor</name>
    <dbReference type="NCBI Taxonomy" id="166010"/>
    <lineage>
        <taxon>Eukaryota</taxon>
        <taxon>Metazoa</taxon>
        <taxon>Ecdysozoa</taxon>
        <taxon>Nematoda</taxon>
        <taxon>Chromadorea</taxon>
        <taxon>Rhabditida</taxon>
        <taxon>Tylenchina</taxon>
        <taxon>Tylenchomorpha</taxon>
        <taxon>Sphaerularioidea</taxon>
        <taxon>Anguinidae</taxon>
        <taxon>Anguininae</taxon>
        <taxon>Ditylenchus</taxon>
    </lineage>
</organism>
<feature type="compositionally biased region" description="Polar residues" evidence="1">
    <location>
        <begin position="299"/>
        <end position="311"/>
    </location>
</feature>
<evidence type="ECO:0000313" key="4">
    <source>
        <dbReference type="Proteomes" id="UP001201812"/>
    </source>
</evidence>
<evidence type="ECO:0000256" key="1">
    <source>
        <dbReference type="SAM" id="MobiDB-lite"/>
    </source>
</evidence>
<dbReference type="Proteomes" id="UP001201812">
    <property type="component" value="Unassembled WGS sequence"/>
</dbReference>
<comment type="caution">
    <text evidence="3">The sequence shown here is derived from an EMBL/GenBank/DDBJ whole genome shotgun (WGS) entry which is preliminary data.</text>
</comment>
<dbReference type="EMBL" id="JAKKPZ010000008">
    <property type="protein sequence ID" value="KAI1718039.1"/>
    <property type="molecule type" value="Genomic_DNA"/>
</dbReference>
<sequence length="360" mass="40122">MCVGLNAQLRLVNQQPPPNVPTTTALAERLILKACCGDSEQNCEEFQRPEEMFGIACCGSQPINTFEEICCENVIRRRRQPSSYIDRCCGNQTLAYDQTCCQGVVHNIPNGECCGFQAYPRNNVNVLCCNGVLNMNVEPGLVCCGQTPYDGGIRESCCGDKVHPKELFDGCCQIRAETITPQTPGEKPAQNPLVPQWREFNSKTHQCCDVPIERFSNTKCCYLRSKATGQFIPKSYDSSTSCCAYPYNEITPKNAEGQCVSIPKPQRDEPESESESGSESESSSEEGNEFEQGQNEQNPSVPNQTKTNTPNENRDQTEKHDNTEEHRESHNEEVEAKPESKSKSREDQIPKIIPQFPSNG</sequence>
<evidence type="ECO:0000259" key="2">
    <source>
        <dbReference type="Pfam" id="PF24748"/>
    </source>
</evidence>
<evidence type="ECO:0000313" key="3">
    <source>
        <dbReference type="EMBL" id="KAI1718039.1"/>
    </source>
</evidence>
<feature type="region of interest" description="Disordered" evidence="1">
    <location>
        <begin position="256"/>
        <end position="360"/>
    </location>
</feature>
<protein>
    <submittedName>
        <fullName evidence="3">Galaxin</fullName>
    </submittedName>
</protein>
<accession>A0AAD4R2I1</accession>